<dbReference type="InterPro" id="IPR038763">
    <property type="entry name" value="DHH_sf"/>
</dbReference>
<dbReference type="SMART" id="SM00316">
    <property type="entry name" value="S1"/>
    <property type="match status" value="1"/>
</dbReference>
<evidence type="ECO:0000313" key="3">
    <source>
        <dbReference type="Proteomes" id="UP001057580"/>
    </source>
</evidence>
<dbReference type="PROSITE" id="PS50126">
    <property type="entry name" value="S1"/>
    <property type="match status" value="1"/>
</dbReference>
<dbReference type="GeneID" id="74941336"/>
<dbReference type="Pfam" id="PF01336">
    <property type="entry name" value="tRNA_anti-codon"/>
    <property type="match status" value="1"/>
</dbReference>
<protein>
    <submittedName>
        <fullName evidence="2">OB-fold nucleic acid binding domain-containing protein</fullName>
    </submittedName>
</protein>
<dbReference type="Pfam" id="PF00575">
    <property type="entry name" value="S1"/>
    <property type="match status" value="1"/>
</dbReference>
<dbReference type="EMBL" id="CP104003">
    <property type="protein sequence ID" value="UWM55239.1"/>
    <property type="molecule type" value="Genomic_DNA"/>
</dbReference>
<dbReference type="CDD" id="cd04473">
    <property type="entry name" value="S1_RecJ_like"/>
    <property type="match status" value="1"/>
</dbReference>
<gene>
    <name evidence="2" type="ORF">N0B31_02900</name>
</gene>
<dbReference type="KEGG" id="ssai:N0B31_02900"/>
<dbReference type="AlphaFoldDB" id="A0A9E7R4V2"/>
<sequence length="637" mass="69943">MTHSSDAGGAGETVPDRGTTVYDLAPGCTLEDVSAGNHYHATVNGVVEYGVFVDLSASLSGLVHVSELDGTYDVGDELIVELLEVRENGDLSFAERDLDDYVTESVDAGGDVDVADLRDSVGRTVTIEGRVVQVKQTGGPTIFHVADGTGIVPGAAFEEAGVRAHPEVGREDVVRVVGEVETRDGALQLEVESLSRLRGEAEAEVTDRLEARLEERAEPAEVDPLVEWEAFEKLRPGLEAIASRLRRAVLGGRPIRMRHHADGDGMCASIPLQAALENFVASVHEDPDAPRHLLKRLPSKAPFYEMEDVTRDLNFALEDEERHGQRLPLLLMLDNGSTEEDTPAYRAVKQYDIPVLVVDHHHPDPDAVAPLVEEHVNPYLHDEDYRITTGMMCVELARLIDPDLTEDLRHIPAVAGLSDRSRAETMDEFLALADEAGYSEDDLERVGEALDYAAHFLRYNDGRSFINDVLNVACDDEERHRELVEFLSSRAERDVQRQLGDAMPHVEHEDLPNGAHLYRLDVDEHAHRFTYPAPGKTTGRIHDEKVLETGDPVITIGYGPDFAVLRSDGVRLDIPQMVTELSEELPGAGVSGGGHLVVGSIKFVSGTRETVLDALVEKMGEAELDEELRSTLVRDDD</sequence>
<dbReference type="CDD" id="cd04487">
    <property type="entry name" value="RecJ_OBF2_like"/>
    <property type="match status" value="1"/>
</dbReference>
<dbReference type="Gene3D" id="3.90.1640.30">
    <property type="match status" value="1"/>
</dbReference>
<dbReference type="SUPFAM" id="SSF50249">
    <property type="entry name" value="Nucleic acid-binding proteins"/>
    <property type="match status" value="2"/>
</dbReference>
<organism evidence="2 3">
    <name type="scientific">Salinirubellus salinus</name>
    <dbReference type="NCBI Taxonomy" id="1364945"/>
    <lineage>
        <taxon>Archaea</taxon>
        <taxon>Methanobacteriati</taxon>
        <taxon>Methanobacteriota</taxon>
        <taxon>Stenosarchaea group</taxon>
        <taxon>Halobacteria</taxon>
        <taxon>Halobacteriales</taxon>
        <taxon>Natronomonadaceae</taxon>
        <taxon>Salinirubellus</taxon>
    </lineage>
</organism>
<dbReference type="InterPro" id="IPR004365">
    <property type="entry name" value="NA-bd_OB_tRNA"/>
</dbReference>
<dbReference type="Gene3D" id="2.40.50.140">
    <property type="entry name" value="Nucleic acid-binding proteins"/>
    <property type="match status" value="1"/>
</dbReference>
<dbReference type="InterPro" id="IPR003029">
    <property type="entry name" value="S1_domain"/>
</dbReference>
<dbReference type="Proteomes" id="UP001057580">
    <property type="component" value="Chromosome"/>
</dbReference>
<reference evidence="2" key="1">
    <citation type="submission" date="2022-09" db="EMBL/GenBank/DDBJ databases">
        <title>Diverse halophilic archaea isolated from saline environments.</title>
        <authorList>
            <person name="Cui H.-L."/>
        </authorList>
    </citation>
    <scope>NUCLEOTIDE SEQUENCE</scope>
    <source>
        <strain evidence="2">ZS-35-S2</strain>
    </source>
</reference>
<dbReference type="InterPro" id="IPR001667">
    <property type="entry name" value="DDH_dom"/>
</dbReference>
<accession>A0A9E7R4V2</accession>
<dbReference type="GO" id="GO:0003676">
    <property type="term" value="F:nucleic acid binding"/>
    <property type="evidence" value="ECO:0007669"/>
    <property type="project" value="InterPro"/>
</dbReference>
<evidence type="ECO:0000313" key="2">
    <source>
        <dbReference type="EMBL" id="UWM55239.1"/>
    </source>
</evidence>
<dbReference type="Gene3D" id="2.40.50.1010">
    <property type="match status" value="1"/>
</dbReference>
<dbReference type="RefSeq" id="WP_260594292.1">
    <property type="nucleotide sequence ID" value="NZ_CP104003.1"/>
</dbReference>
<keyword evidence="3" id="KW-1185">Reference proteome</keyword>
<dbReference type="InterPro" id="IPR012340">
    <property type="entry name" value="NA-bd_OB-fold"/>
</dbReference>
<dbReference type="SUPFAM" id="SSF64182">
    <property type="entry name" value="DHH phosphoesterases"/>
    <property type="match status" value="1"/>
</dbReference>
<proteinExistence type="predicted"/>
<dbReference type="Pfam" id="PF01368">
    <property type="entry name" value="DHH"/>
    <property type="match status" value="1"/>
</dbReference>
<feature type="domain" description="S1 motif" evidence="1">
    <location>
        <begin position="36"/>
        <end position="96"/>
    </location>
</feature>
<name>A0A9E7R4V2_9EURY</name>
<evidence type="ECO:0000259" key="1">
    <source>
        <dbReference type="PROSITE" id="PS50126"/>
    </source>
</evidence>